<organism evidence="1">
    <name type="scientific">Staphylococcus arlettae</name>
    <dbReference type="NCBI Taxonomy" id="29378"/>
    <lineage>
        <taxon>Bacteria</taxon>
        <taxon>Bacillati</taxon>
        <taxon>Bacillota</taxon>
        <taxon>Bacilli</taxon>
        <taxon>Bacillales</taxon>
        <taxon>Staphylococcaceae</taxon>
        <taxon>Staphylococcus</taxon>
    </lineage>
</organism>
<dbReference type="AlphaFoldDB" id="A0A1W5QCD1"/>
<dbReference type="EMBL" id="KY363215">
    <property type="protein sequence ID" value="APY23809.1"/>
    <property type="molecule type" value="Genomic_DNA"/>
</dbReference>
<reference evidence="1" key="1">
    <citation type="journal article" date="2017" name="MSphere">
        <title>Novel beta-lactamase blaARL in Staphylococcus arlettae.</title>
        <authorList>
            <person name="Andreis S.N."/>
            <person name="Perreten V."/>
            <person name="Schwendener S."/>
        </authorList>
    </citation>
    <scope>NUCLEOTIDE SEQUENCE</scope>
    <source>
        <strain evidence="1">SAN1670</strain>
    </source>
</reference>
<sequence>MRNSAITISQAFILPCHMNTCGFLSDQTNDCYGTLESFYLITFSLSNSPYSVNKTFHFSLYFTFDSINTFSLYQKLSQNSPHFNCFNV</sequence>
<proteinExistence type="predicted"/>
<accession>A0A1W5QCD1</accession>
<evidence type="ECO:0000313" key="1">
    <source>
        <dbReference type="EMBL" id="APY23809.1"/>
    </source>
</evidence>
<name>A0A1W5QCD1_9STAP</name>
<protein>
    <submittedName>
        <fullName evidence="1">Uncharacterized protein</fullName>
    </submittedName>
</protein>